<proteinExistence type="predicted"/>
<organism evidence="1 2">
    <name type="scientific">Candidatus Entotheonella gemina</name>
    <dbReference type="NCBI Taxonomy" id="1429439"/>
    <lineage>
        <taxon>Bacteria</taxon>
        <taxon>Pseudomonadati</taxon>
        <taxon>Nitrospinota/Tectimicrobiota group</taxon>
        <taxon>Candidatus Tectimicrobiota</taxon>
        <taxon>Candidatus Entotheonellia</taxon>
        <taxon>Candidatus Entotheonellales</taxon>
        <taxon>Candidatus Entotheonellaceae</taxon>
        <taxon>Candidatus Entotheonella</taxon>
    </lineage>
</organism>
<reference evidence="1 2" key="1">
    <citation type="journal article" date="2014" name="Nature">
        <title>An environmental bacterial taxon with a large and distinct metabolic repertoire.</title>
        <authorList>
            <person name="Wilson M.C."/>
            <person name="Mori T."/>
            <person name="Ruckert C."/>
            <person name="Uria A.R."/>
            <person name="Helf M.J."/>
            <person name="Takada K."/>
            <person name="Gernert C."/>
            <person name="Steffens U.A."/>
            <person name="Heycke N."/>
            <person name="Schmitt S."/>
            <person name="Rinke C."/>
            <person name="Helfrich E.J."/>
            <person name="Brachmann A.O."/>
            <person name="Gurgui C."/>
            <person name="Wakimoto T."/>
            <person name="Kracht M."/>
            <person name="Crusemann M."/>
            <person name="Hentschel U."/>
            <person name="Abe I."/>
            <person name="Matsunaga S."/>
            <person name="Kalinowski J."/>
            <person name="Takeyama H."/>
            <person name="Piel J."/>
        </authorList>
    </citation>
    <scope>NUCLEOTIDE SEQUENCE [LARGE SCALE GENOMIC DNA]</scope>
    <source>
        <strain evidence="2">TSY2</strain>
    </source>
</reference>
<dbReference type="AlphaFoldDB" id="W4M7T1"/>
<dbReference type="Proteomes" id="UP000019140">
    <property type="component" value="Unassembled WGS sequence"/>
</dbReference>
<keyword evidence="2" id="KW-1185">Reference proteome</keyword>
<dbReference type="EMBL" id="AZHX01000888">
    <property type="protein sequence ID" value="ETX05702.1"/>
    <property type="molecule type" value="Genomic_DNA"/>
</dbReference>
<accession>W4M7T1</accession>
<comment type="caution">
    <text evidence="1">The sequence shown here is derived from an EMBL/GenBank/DDBJ whole genome shotgun (WGS) entry which is preliminary data.</text>
</comment>
<sequence length="91" mass="9903">MGFRFTVTQTWQDESLGVFHLIGLLEEGAILPNSHAVVEHCPELDVQIASVSLVHYQDGKVAPNELTLSICQPAFELKHLEGAHLVGAAVE</sequence>
<evidence type="ECO:0000313" key="1">
    <source>
        <dbReference type="EMBL" id="ETX05702.1"/>
    </source>
</evidence>
<name>W4M7T1_9BACT</name>
<dbReference type="HOGENOM" id="CLU_2463330_0_0_7"/>
<evidence type="ECO:0000313" key="2">
    <source>
        <dbReference type="Proteomes" id="UP000019140"/>
    </source>
</evidence>
<protein>
    <submittedName>
        <fullName evidence="1">Uncharacterized protein</fullName>
    </submittedName>
</protein>
<gene>
    <name evidence="1" type="ORF">ETSY2_21420</name>
</gene>